<evidence type="ECO:0000256" key="1">
    <source>
        <dbReference type="ARBA" id="ARBA00035644"/>
    </source>
</evidence>
<dbReference type="InterPro" id="IPR007037">
    <property type="entry name" value="SIP_rossman_dom"/>
</dbReference>
<reference evidence="3 4" key="1">
    <citation type="submission" date="2019-03" db="EMBL/GenBank/DDBJ databases">
        <title>Genomic Encyclopedia of Type Strains, Phase IV (KMG-IV): sequencing the most valuable type-strain genomes for metagenomic binning, comparative biology and taxonomic classification.</title>
        <authorList>
            <person name="Goeker M."/>
        </authorList>
    </citation>
    <scope>NUCLEOTIDE SEQUENCE [LARGE SCALE GENOMIC DNA]</scope>
    <source>
        <strain evidence="3 4">DSM 25903</strain>
    </source>
</reference>
<organism evidence="3 4">
    <name type="scientific">Enterovirga rhinocerotis</name>
    <dbReference type="NCBI Taxonomy" id="1339210"/>
    <lineage>
        <taxon>Bacteria</taxon>
        <taxon>Pseudomonadati</taxon>
        <taxon>Pseudomonadota</taxon>
        <taxon>Alphaproteobacteria</taxon>
        <taxon>Hyphomicrobiales</taxon>
        <taxon>Methylobacteriaceae</taxon>
        <taxon>Enterovirga</taxon>
    </lineage>
</organism>
<dbReference type="Gene3D" id="2.40.30.10">
    <property type="entry name" value="Translation factors"/>
    <property type="match status" value="1"/>
</dbReference>
<evidence type="ECO:0000313" key="3">
    <source>
        <dbReference type="EMBL" id="TDR94128.1"/>
    </source>
</evidence>
<dbReference type="GO" id="GO:0016491">
    <property type="term" value="F:oxidoreductase activity"/>
    <property type="evidence" value="ECO:0007669"/>
    <property type="project" value="InterPro"/>
</dbReference>
<protein>
    <submittedName>
        <fullName evidence="3">NADPH-dependent ferric siderophore reductase</fullName>
    </submittedName>
</protein>
<gene>
    <name evidence="3" type="ORF">EV668_1403</name>
</gene>
<accession>A0A4R7C6V5</accession>
<dbReference type="InterPro" id="IPR017927">
    <property type="entry name" value="FAD-bd_FR_type"/>
</dbReference>
<dbReference type="Proteomes" id="UP000295122">
    <property type="component" value="Unassembled WGS sequence"/>
</dbReference>
<proteinExistence type="inferred from homology"/>
<dbReference type="InterPro" id="IPR039261">
    <property type="entry name" value="FNR_nucleotide-bd"/>
</dbReference>
<sequence length="363" mass="39425">MTLLTSDTTIALSDAPRHVSGLVELMARHDVEVTRDGDTYRGRFSFGEARLTVSPDRVLMEIEAPDAAALNGIKLELSGSLSYVCGRELDIRWSGDVAGLTRLPKLCVLTVLGVETITPHMRRITFSGDNLARFANDTNLHMRLAFPADGTEDLPLPLVDGNGRIVWPEGATLPILRKYTVRKVDLAQSLCWIDFYLHADGGPGSRFAAAAKPGDVIGMIGPGGLGVRPADWYLLAGDETALPAIGRIVESLPASARGVALIEVADTGEEQSFTTDAAIEIRWLHRGDAAAGTTTLLADAVREVAFPEDGSTVFAWAAGEFDTFRSIRSHLRADRGLKTDQHFVLSYWRKGRTEEEMEKAGDH</sequence>
<name>A0A4R7C6V5_9HYPH</name>
<dbReference type="OrthoDB" id="9814826at2"/>
<dbReference type="InterPro" id="IPR014543">
    <property type="entry name" value="UCP028291"/>
</dbReference>
<dbReference type="PANTHER" id="PTHR30157:SF0">
    <property type="entry name" value="NADPH-DEPENDENT FERRIC-CHELATE REDUCTASE"/>
    <property type="match status" value="1"/>
</dbReference>
<evidence type="ECO:0000259" key="2">
    <source>
        <dbReference type="PROSITE" id="PS51384"/>
    </source>
</evidence>
<dbReference type="EMBL" id="SNZR01000011">
    <property type="protein sequence ID" value="TDR94128.1"/>
    <property type="molecule type" value="Genomic_DNA"/>
</dbReference>
<dbReference type="Gene3D" id="3.30.310.50">
    <property type="entry name" value="Alpha-D-phosphohexomutase, C-terminal domain"/>
    <property type="match status" value="1"/>
</dbReference>
<evidence type="ECO:0000313" key="4">
    <source>
        <dbReference type="Proteomes" id="UP000295122"/>
    </source>
</evidence>
<feature type="domain" description="FAD-binding FR-type" evidence="2">
    <location>
        <begin position="104"/>
        <end position="229"/>
    </location>
</feature>
<dbReference type="PROSITE" id="PS51384">
    <property type="entry name" value="FAD_FR"/>
    <property type="match status" value="1"/>
</dbReference>
<dbReference type="AlphaFoldDB" id="A0A4R7C6V5"/>
<dbReference type="PANTHER" id="PTHR30157">
    <property type="entry name" value="FERRIC REDUCTASE, NADPH-DEPENDENT"/>
    <property type="match status" value="1"/>
</dbReference>
<comment type="caution">
    <text evidence="3">The sequence shown here is derived from an EMBL/GenBank/DDBJ whole genome shotgun (WGS) entry which is preliminary data.</text>
</comment>
<dbReference type="RefSeq" id="WP_133769056.1">
    <property type="nucleotide sequence ID" value="NZ_SNZR01000011.1"/>
</dbReference>
<dbReference type="Gene3D" id="3.40.50.80">
    <property type="entry name" value="Nucleotide-binding domain of ferredoxin-NADP reductase (FNR) module"/>
    <property type="match status" value="1"/>
</dbReference>
<dbReference type="InterPro" id="IPR039374">
    <property type="entry name" value="SIP_fam"/>
</dbReference>
<dbReference type="Pfam" id="PF08021">
    <property type="entry name" value="FAD_binding_9"/>
    <property type="match status" value="1"/>
</dbReference>
<dbReference type="CDD" id="cd06193">
    <property type="entry name" value="siderophore_interacting"/>
    <property type="match status" value="1"/>
</dbReference>
<keyword evidence="4" id="KW-1185">Reference proteome</keyword>
<dbReference type="InterPro" id="IPR013113">
    <property type="entry name" value="SIP_FAD-bd"/>
</dbReference>
<dbReference type="InterPro" id="IPR017938">
    <property type="entry name" value="Riboflavin_synthase-like_b-brl"/>
</dbReference>
<dbReference type="SUPFAM" id="SSF63380">
    <property type="entry name" value="Riboflavin synthase domain-like"/>
    <property type="match status" value="1"/>
</dbReference>
<dbReference type="Pfam" id="PF09981">
    <property type="entry name" value="DUF2218"/>
    <property type="match status" value="1"/>
</dbReference>
<dbReference type="Pfam" id="PF04954">
    <property type="entry name" value="SIP"/>
    <property type="match status" value="1"/>
</dbReference>
<comment type="similarity">
    <text evidence="1">Belongs to the SIP oxidoreductase family.</text>
</comment>